<proteinExistence type="predicted"/>
<dbReference type="InterPro" id="IPR008942">
    <property type="entry name" value="ENTH_VHS"/>
</dbReference>
<dbReference type="SUPFAM" id="SSF48464">
    <property type="entry name" value="ENTH/VHS domain"/>
    <property type="match status" value="1"/>
</dbReference>
<protein>
    <submittedName>
        <fullName evidence="4">GAT-domain-containing protein</fullName>
    </submittedName>
</protein>
<evidence type="ECO:0000256" key="3">
    <source>
        <dbReference type="SAM" id="MobiDB-lite"/>
    </source>
</evidence>
<dbReference type="InterPro" id="IPR004152">
    <property type="entry name" value="GAT_dom"/>
</dbReference>
<dbReference type="GO" id="GO:0035091">
    <property type="term" value="F:phosphatidylinositol binding"/>
    <property type="evidence" value="ECO:0007669"/>
    <property type="project" value="InterPro"/>
</dbReference>
<accession>A0A5M3YX12</accession>
<dbReference type="GO" id="GO:0016020">
    <property type="term" value="C:membrane"/>
    <property type="evidence" value="ECO:0007669"/>
    <property type="project" value="UniProtKB-SubCell"/>
</dbReference>
<feature type="region of interest" description="Disordered" evidence="3">
    <location>
        <begin position="288"/>
        <end position="409"/>
    </location>
</feature>
<dbReference type="CDD" id="cd21383">
    <property type="entry name" value="GAT_GGA_Tom1-like"/>
    <property type="match status" value="1"/>
</dbReference>
<dbReference type="Gene3D" id="1.25.40.90">
    <property type="match status" value="1"/>
</dbReference>
<dbReference type="GO" id="GO:0043328">
    <property type="term" value="P:protein transport to vacuole involved in ubiquitin-dependent protein catabolic process via the multivesicular body sorting pathway"/>
    <property type="evidence" value="ECO:0007669"/>
    <property type="project" value="InterPro"/>
</dbReference>
<feature type="compositionally biased region" description="Low complexity" evidence="3">
    <location>
        <begin position="179"/>
        <end position="197"/>
    </location>
</feature>
<organism evidence="4 5">
    <name type="scientific">Aspergillus terreus</name>
    <dbReference type="NCBI Taxonomy" id="33178"/>
    <lineage>
        <taxon>Eukaryota</taxon>
        <taxon>Fungi</taxon>
        <taxon>Dikarya</taxon>
        <taxon>Ascomycota</taxon>
        <taxon>Pezizomycotina</taxon>
        <taxon>Eurotiomycetes</taxon>
        <taxon>Eurotiomycetidae</taxon>
        <taxon>Eurotiales</taxon>
        <taxon>Aspergillaceae</taxon>
        <taxon>Aspergillus</taxon>
        <taxon>Aspergillus subgen. Circumdati</taxon>
    </lineage>
</organism>
<dbReference type="GO" id="GO:0005737">
    <property type="term" value="C:cytoplasm"/>
    <property type="evidence" value="ECO:0007669"/>
    <property type="project" value="UniProtKB-ARBA"/>
</dbReference>
<evidence type="ECO:0000256" key="2">
    <source>
        <dbReference type="ARBA" id="ARBA00023136"/>
    </source>
</evidence>
<dbReference type="VEuPathDB" id="FungiDB:ATEG_00642"/>
<gene>
    <name evidence="4" type="ORF">ATEIFO6365_0003063200</name>
</gene>
<dbReference type="GO" id="GO:0043130">
    <property type="term" value="F:ubiquitin binding"/>
    <property type="evidence" value="ECO:0007669"/>
    <property type="project" value="InterPro"/>
</dbReference>
<dbReference type="Proteomes" id="UP000452235">
    <property type="component" value="Unassembled WGS sequence"/>
</dbReference>
<comment type="subcellular location">
    <subcellularLocation>
        <location evidence="1">Membrane</location>
        <topology evidence="1">Peripheral membrane protein</topology>
    </subcellularLocation>
</comment>
<feature type="region of interest" description="Disordered" evidence="3">
    <location>
        <begin position="1"/>
        <end position="26"/>
    </location>
</feature>
<feature type="compositionally biased region" description="Polar residues" evidence="3">
    <location>
        <begin position="388"/>
        <end position="400"/>
    </location>
</feature>
<name>A0A5M3YX12_ASPTE</name>
<dbReference type="InterPro" id="IPR044836">
    <property type="entry name" value="TOL_plant"/>
</dbReference>
<feature type="compositionally biased region" description="Basic residues" evidence="3">
    <location>
        <begin position="292"/>
        <end position="302"/>
    </location>
</feature>
<dbReference type="Gene3D" id="1.20.58.160">
    <property type="match status" value="1"/>
</dbReference>
<sequence length="409" mass="44476">MKRILSSLNNKRLSPTRDSAATAYPEDSPEAVILREVNAFCEASANPGNAHGSEFVRLPSIVESAESSPNAAREAANLIRKLLSEPNKTPAHMQYNAIMLIRILVDNPGHTFARNLDSKFATTVKEFLRQKHDRDNAYVHNFLCQTLDALDAQRAWDEDLTPLLQMWRKEKSKLWRTNSSSHFRASSHSPHSPHSRPTYPPAQSQSTLPPPDELAARIEEAKNSAQLLIQFVQMTPPSELLENELVKEFSDRCRAAARAMQAYIHSTNPPPDEDTLLTLIEANDKLSVAQSKHQHSMLHARKALGQSGSQSSASSNDNASASGALRPAAAPPLPHRDSGSPPTVSSPAPVSPESTPGPAPTQAPVSAPAPTATNSSAAGRYEYRSEDFQVQNPFADNYATTGPPAVPPK</sequence>
<dbReference type="Pfam" id="PF03127">
    <property type="entry name" value="GAT"/>
    <property type="match status" value="1"/>
</dbReference>
<dbReference type="PANTHER" id="PTHR45898">
    <property type="entry name" value="TOM1-LIKE PROTEIN"/>
    <property type="match status" value="1"/>
</dbReference>
<evidence type="ECO:0000313" key="4">
    <source>
        <dbReference type="EMBL" id="GFF14566.1"/>
    </source>
</evidence>
<keyword evidence="2" id="KW-0472">Membrane</keyword>
<dbReference type="PROSITE" id="PS50909">
    <property type="entry name" value="GAT"/>
    <property type="match status" value="1"/>
</dbReference>
<dbReference type="AlphaFoldDB" id="A0A5M3YX12"/>
<keyword evidence="5" id="KW-1185">Reference proteome</keyword>
<feature type="compositionally biased region" description="Polar residues" evidence="3">
    <location>
        <begin position="1"/>
        <end position="19"/>
    </location>
</feature>
<feature type="compositionally biased region" description="Low complexity" evidence="3">
    <location>
        <begin position="303"/>
        <end position="328"/>
    </location>
</feature>
<reference evidence="4 5" key="1">
    <citation type="submission" date="2020-01" db="EMBL/GenBank/DDBJ databases">
        <title>Aspergillus terreus IFO 6365 whole genome shotgun sequence.</title>
        <authorList>
            <person name="Kanamasa S."/>
            <person name="Takahashi H."/>
        </authorList>
    </citation>
    <scope>NUCLEOTIDE SEQUENCE [LARGE SCALE GENOMIC DNA]</scope>
    <source>
        <strain evidence="4 5">IFO 6365</strain>
    </source>
</reference>
<dbReference type="SUPFAM" id="SSF89009">
    <property type="entry name" value="GAT-like domain"/>
    <property type="match status" value="1"/>
</dbReference>
<feature type="compositionally biased region" description="Low complexity" evidence="3">
    <location>
        <begin position="339"/>
        <end position="354"/>
    </location>
</feature>
<dbReference type="OrthoDB" id="5393057at2759"/>
<dbReference type="EMBL" id="BLJY01000003">
    <property type="protein sequence ID" value="GFF14566.1"/>
    <property type="molecule type" value="Genomic_DNA"/>
</dbReference>
<feature type="region of interest" description="Disordered" evidence="3">
    <location>
        <begin position="178"/>
        <end position="211"/>
    </location>
</feature>
<evidence type="ECO:0000313" key="5">
    <source>
        <dbReference type="Proteomes" id="UP000452235"/>
    </source>
</evidence>
<feature type="compositionally biased region" description="Low complexity" evidence="3">
    <location>
        <begin position="362"/>
        <end position="378"/>
    </location>
</feature>
<dbReference type="InterPro" id="IPR038425">
    <property type="entry name" value="GAT_sf"/>
</dbReference>
<dbReference type="PANTHER" id="PTHR45898:SF4">
    <property type="entry name" value="TARGET OF MYB PROTEIN 1"/>
    <property type="match status" value="1"/>
</dbReference>
<evidence type="ECO:0000256" key="1">
    <source>
        <dbReference type="ARBA" id="ARBA00004170"/>
    </source>
</evidence>
<comment type="caution">
    <text evidence="4">The sequence shown here is derived from an EMBL/GenBank/DDBJ whole genome shotgun (WGS) entry which is preliminary data.</text>
</comment>